<dbReference type="EMBL" id="JARAKF010000003">
    <property type="protein sequence ID" value="MDU9001490.1"/>
    <property type="molecule type" value="Genomic_DNA"/>
</dbReference>
<dbReference type="GO" id="GO:0016787">
    <property type="term" value="F:hydrolase activity"/>
    <property type="evidence" value="ECO:0007669"/>
    <property type="project" value="UniProtKB-KW"/>
</dbReference>
<reference evidence="1 2" key="1">
    <citation type="submission" date="2023-02" db="EMBL/GenBank/DDBJ databases">
        <authorList>
            <person name="Maleckis M."/>
        </authorList>
    </citation>
    <scope>NUCLEOTIDE SEQUENCE [LARGE SCALE GENOMIC DNA]</scope>
    <source>
        <strain evidence="1 2">P8-A2</strain>
        <plasmid evidence="1">unnamed1</plasmid>
    </source>
</reference>
<geneLocation type="plasmid" evidence="1">
    <name>unnamed1</name>
</geneLocation>
<protein>
    <submittedName>
        <fullName evidence="1">Uncharacterized protein</fullName>
    </submittedName>
</protein>
<accession>A0ABU3V5Q3</accession>
<organism evidence="1 2">
    <name type="scientific">Streptomyces mirabilis</name>
    <dbReference type="NCBI Taxonomy" id="68239"/>
    <lineage>
        <taxon>Bacteria</taxon>
        <taxon>Bacillati</taxon>
        <taxon>Actinomycetota</taxon>
        <taxon>Actinomycetes</taxon>
        <taxon>Kitasatosporales</taxon>
        <taxon>Streptomycetaceae</taxon>
        <taxon>Streptomyces</taxon>
    </lineage>
</organism>
<gene>
    <name evidence="1" type="ORF">PU648_56600</name>
</gene>
<evidence type="ECO:0000313" key="1">
    <source>
        <dbReference type="EMBL" id="MDU9001490.1"/>
    </source>
</evidence>
<proteinExistence type="predicted"/>
<comment type="caution">
    <text evidence="1">The sequence shown here is derived from an EMBL/GenBank/DDBJ whole genome shotgun (WGS) entry which is preliminary data.</text>
</comment>
<name>A0ABU3V5Q3_9ACTN</name>
<keyword evidence="1" id="KW-0378">Hydrolase</keyword>
<sequence>MSGQPSHFGSAAHPVGKTGLFTATVSIGSGKDHVMLLVLQRHGVSLQYY</sequence>
<evidence type="ECO:0000313" key="2">
    <source>
        <dbReference type="Proteomes" id="UP001257627"/>
    </source>
</evidence>
<dbReference type="RefSeq" id="WP_266944479.1">
    <property type="nucleotide sequence ID" value="NZ_JAPEMK010000002.1"/>
</dbReference>
<dbReference type="Proteomes" id="UP001257627">
    <property type="component" value="Unassembled WGS sequence"/>
</dbReference>
<keyword evidence="1" id="KW-0614">Plasmid</keyword>
<keyword evidence="2" id="KW-1185">Reference proteome</keyword>